<keyword evidence="5" id="KW-0520">NAD</keyword>
<dbReference type="SUPFAM" id="SSF51735">
    <property type="entry name" value="NAD(P)-binding Rossmann-fold domains"/>
    <property type="match status" value="1"/>
</dbReference>
<evidence type="ECO:0000256" key="6">
    <source>
        <dbReference type="ARBA" id="ARBA00030455"/>
    </source>
</evidence>
<comment type="similarity">
    <text evidence="2 8">Belongs to the D-isomer specific 2-hydroxyacid dehydrogenase family.</text>
</comment>
<evidence type="ECO:0000256" key="8">
    <source>
        <dbReference type="RuleBase" id="RU003719"/>
    </source>
</evidence>
<dbReference type="GO" id="GO:0016616">
    <property type="term" value="F:oxidoreductase activity, acting on the CH-OH group of donors, NAD or NADP as acceptor"/>
    <property type="evidence" value="ECO:0007669"/>
    <property type="project" value="InterPro"/>
</dbReference>
<comment type="catalytic activity">
    <reaction evidence="7">
        <text>(R)-2-hydroxyglutarate + NAD(+) = 2-oxoglutarate + NADH + H(+)</text>
        <dbReference type="Rhea" id="RHEA:49612"/>
        <dbReference type="ChEBI" id="CHEBI:15378"/>
        <dbReference type="ChEBI" id="CHEBI:15801"/>
        <dbReference type="ChEBI" id="CHEBI:16810"/>
        <dbReference type="ChEBI" id="CHEBI:57540"/>
        <dbReference type="ChEBI" id="CHEBI:57945"/>
        <dbReference type="EC" id="1.1.1.399"/>
    </reaction>
</comment>
<evidence type="ECO:0000256" key="1">
    <source>
        <dbReference type="ARBA" id="ARBA00003800"/>
    </source>
</evidence>
<comment type="caution">
    <text evidence="11">The sequence shown here is derived from an EMBL/GenBank/DDBJ whole genome shotgun (WGS) entry which is preliminary data.</text>
</comment>
<dbReference type="OrthoDB" id="9805416at2"/>
<dbReference type="Pfam" id="PF00389">
    <property type="entry name" value="2-Hacid_dh"/>
    <property type="match status" value="1"/>
</dbReference>
<dbReference type="Pfam" id="PF02826">
    <property type="entry name" value="2-Hacid_dh_C"/>
    <property type="match status" value="1"/>
</dbReference>
<evidence type="ECO:0000256" key="5">
    <source>
        <dbReference type="ARBA" id="ARBA00023027"/>
    </source>
</evidence>
<dbReference type="Proteomes" id="UP000216024">
    <property type="component" value="Unassembled WGS sequence"/>
</dbReference>
<proteinExistence type="inferred from homology"/>
<evidence type="ECO:0000256" key="4">
    <source>
        <dbReference type="ARBA" id="ARBA00023002"/>
    </source>
</evidence>
<protein>
    <recommendedName>
        <fullName evidence="6">2-oxoglutarate reductase</fullName>
        <ecNumber evidence="3">1.1.1.399</ecNumber>
    </recommendedName>
    <alternativeName>
        <fullName evidence="6">2-oxoglutarate reductase</fullName>
    </alternativeName>
</protein>
<gene>
    <name evidence="11" type="ORF">CCE28_14955</name>
</gene>
<dbReference type="GO" id="GO:0051287">
    <property type="term" value="F:NAD binding"/>
    <property type="evidence" value="ECO:0007669"/>
    <property type="project" value="InterPro"/>
</dbReference>
<name>A0A267MHK5_9FIRM</name>
<evidence type="ECO:0000313" key="11">
    <source>
        <dbReference type="EMBL" id="PAB58408.1"/>
    </source>
</evidence>
<feature type="domain" description="D-isomer specific 2-hydroxyacid dehydrogenase catalytic" evidence="9">
    <location>
        <begin position="4"/>
        <end position="300"/>
    </location>
</feature>
<sequence>MNILINDGAHKDTITTLKEKGFNVIDKHFNKEELKEKIKEVDVLIVRSKTKVTKNLIDEALKTRNLKLILRAGVGLDNIDLNYAKENGIEVHNTPLASSRSVAELTIGHIMSLARHVHISNVTMREGKWNKKDYKGFEVFGKTLGIIGFGNIGRQTATIAQALGMNVIYTDKLGKRDDCPDFKFVQFNELLRQSDFITLHVPFIKDEGYVISHNEFKQMKDGVFIINVARGGVVSEEALLRALNEGKVAGAGIDVFEEEPTRNEDLINHNKVCITPHIGASTAEAQERIGMELVDKIVNFKM</sequence>
<accession>A0A267MHK5</accession>
<keyword evidence="12" id="KW-1185">Reference proteome</keyword>
<evidence type="ECO:0000313" key="12">
    <source>
        <dbReference type="Proteomes" id="UP000216024"/>
    </source>
</evidence>
<dbReference type="InterPro" id="IPR036291">
    <property type="entry name" value="NAD(P)-bd_dom_sf"/>
</dbReference>
<comment type="function">
    <text evidence="1">Catalyzes the reversible oxidation of 3-phospho-D-glycerate to 3-phosphonooxypyruvate, the first step of the phosphorylated L-serine biosynthesis pathway. Also catalyzes the reversible oxidation of 2-hydroxyglutarate to 2-oxoglutarate.</text>
</comment>
<dbReference type="RefSeq" id="WP_095134538.1">
    <property type="nucleotide sequence ID" value="NZ_NIBG01000015.1"/>
</dbReference>
<evidence type="ECO:0000259" key="9">
    <source>
        <dbReference type="Pfam" id="PF00389"/>
    </source>
</evidence>
<dbReference type="InterPro" id="IPR050418">
    <property type="entry name" value="D-iso_2-hydroxyacid_DH_PdxB"/>
</dbReference>
<dbReference type="SUPFAM" id="SSF52283">
    <property type="entry name" value="Formate/glycerate dehydrogenase catalytic domain-like"/>
    <property type="match status" value="1"/>
</dbReference>
<evidence type="ECO:0000256" key="2">
    <source>
        <dbReference type="ARBA" id="ARBA00005854"/>
    </source>
</evidence>
<reference evidence="11 12" key="1">
    <citation type="submission" date="2017-06" db="EMBL/GenBank/DDBJ databases">
        <title>Draft genome sequence of anaerobic fermentative bacterium Anaeromicrobium sediminis DY2726D isolated from West Pacific Ocean sediments.</title>
        <authorList>
            <person name="Zeng X."/>
        </authorList>
    </citation>
    <scope>NUCLEOTIDE SEQUENCE [LARGE SCALE GENOMIC DNA]</scope>
    <source>
        <strain evidence="11 12">DY2726D</strain>
    </source>
</reference>
<dbReference type="PROSITE" id="PS00065">
    <property type="entry name" value="D_2_HYDROXYACID_DH_1"/>
    <property type="match status" value="1"/>
</dbReference>
<dbReference type="InterPro" id="IPR006139">
    <property type="entry name" value="D-isomer_2_OHA_DH_cat_dom"/>
</dbReference>
<dbReference type="EC" id="1.1.1.399" evidence="3"/>
<dbReference type="Gene3D" id="3.40.50.720">
    <property type="entry name" value="NAD(P)-binding Rossmann-like Domain"/>
    <property type="match status" value="2"/>
</dbReference>
<dbReference type="PANTHER" id="PTHR43761">
    <property type="entry name" value="D-ISOMER SPECIFIC 2-HYDROXYACID DEHYDROGENASE FAMILY PROTEIN (AFU_ORTHOLOGUE AFUA_1G13630)"/>
    <property type="match status" value="1"/>
</dbReference>
<organism evidence="11 12">
    <name type="scientific">Anaeromicrobium sediminis</name>
    <dbReference type="NCBI Taxonomy" id="1478221"/>
    <lineage>
        <taxon>Bacteria</taxon>
        <taxon>Bacillati</taxon>
        <taxon>Bacillota</taxon>
        <taxon>Clostridia</taxon>
        <taxon>Peptostreptococcales</taxon>
        <taxon>Thermotaleaceae</taxon>
        <taxon>Anaeromicrobium</taxon>
    </lineage>
</organism>
<dbReference type="PANTHER" id="PTHR43761:SF1">
    <property type="entry name" value="D-ISOMER SPECIFIC 2-HYDROXYACID DEHYDROGENASE CATALYTIC DOMAIN-CONTAINING PROTEIN-RELATED"/>
    <property type="match status" value="1"/>
</dbReference>
<evidence type="ECO:0000256" key="7">
    <source>
        <dbReference type="ARBA" id="ARBA00048126"/>
    </source>
</evidence>
<dbReference type="InterPro" id="IPR006140">
    <property type="entry name" value="D-isomer_DH_NAD-bd"/>
</dbReference>
<dbReference type="InterPro" id="IPR029752">
    <property type="entry name" value="D-isomer_DH_CS1"/>
</dbReference>
<feature type="domain" description="D-isomer specific 2-hydroxyacid dehydrogenase NAD-binding" evidence="10">
    <location>
        <begin position="107"/>
        <end position="279"/>
    </location>
</feature>
<dbReference type="AlphaFoldDB" id="A0A267MHK5"/>
<dbReference type="CDD" id="cd05303">
    <property type="entry name" value="PGDH_2"/>
    <property type="match status" value="1"/>
</dbReference>
<keyword evidence="4 8" id="KW-0560">Oxidoreductase</keyword>
<evidence type="ECO:0000259" key="10">
    <source>
        <dbReference type="Pfam" id="PF02826"/>
    </source>
</evidence>
<evidence type="ECO:0000256" key="3">
    <source>
        <dbReference type="ARBA" id="ARBA00013001"/>
    </source>
</evidence>
<dbReference type="EMBL" id="NIBG01000015">
    <property type="protein sequence ID" value="PAB58408.1"/>
    <property type="molecule type" value="Genomic_DNA"/>
</dbReference>
<dbReference type="FunFam" id="3.40.50.720:FF:000021">
    <property type="entry name" value="D-3-phosphoglycerate dehydrogenase"/>
    <property type="match status" value="1"/>
</dbReference>